<protein>
    <recommendedName>
        <fullName evidence="6">Iron-sulfur-binding ferredoxin reductase</fullName>
    </recommendedName>
</protein>
<dbReference type="InterPro" id="IPR039261">
    <property type="entry name" value="FNR_nucleotide-bd"/>
</dbReference>
<sequence length="322" mass="35205">MPAVIAASYINPAMFEIHVAGRCLHAPAGSNLLDQLLQAGLPISYSCRSGHCQSCLVRAEHHAVPDQARAPLSPALQAEGWLLACQCPVQQDLHLRLYDPAKDGLPAQIEALTALAAGVLRLRVRPARALRFHPGQHLVIWLPCGTARTFSIASQTDSPILEFHVQQRAGSQFCERLLQLGVGAPCHLGNASGHLYYQADWQDRPLLLLARGTGLTPLQAIARDALHQGHEAGITLWHWQRGEAPCYLQEELDALAQAYPSVHLQLRQPHQLDDDLRRLKAPSRRALALVCGASAFVEQLGKPLFLAGLGRGQVLQEVFAKR</sequence>
<feature type="domain" description="FAD-binding FR-type" evidence="3">
    <location>
        <begin position="102"/>
        <end position="198"/>
    </location>
</feature>
<dbReference type="SUPFAM" id="SSF52343">
    <property type="entry name" value="Ferredoxin reductase-like, C-terminal NADP-linked domain"/>
    <property type="match status" value="1"/>
</dbReference>
<dbReference type="CDD" id="cd00207">
    <property type="entry name" value="fer2"/>
    <property type="match status" value="1"/>
</dbReference>
<dbReference type="PROSITE" id="PS51384">
    <property type="entry name" value="FAD_FR"/>
    <property type="match status" value="1"/>
</dbReference>
<gene>
    <name evidence="4" type="ORF">CNQ84_04040</name>
</gene>
<keyword evidence="5" id="KW-1185">Reference proteome</keyword>
<feature type="domain" description="2Fe-2S ferredoxin-type" evidence="2">
    <location>
        <begin position="13"/>
        <end position="101"/>
    </location>
</feature>
<dbReference type="EMBL" id="NTMR01000003">
    <property type="protein sequence ID" value="PBK05675.1"/>
    <property type="molecule type" value="Genomic_DNA"/>
</dbReference>
<dbReference type="PANTHER" id="PTHR47354">
    <property type="entry name" value="NADH OXIDOREDUCTASE HCR"/>
    <property type="match status" value="1"/>
</dbReference>
<dbReference type="Pfam" id="PF00111">
    <property type="entry name" value="Fer2"/>
    <property type="match status" value="1"/>
</dbReference>
<dbReference type="PRINTS" id="PR00371">
    <property type="entry name" value="FPNCR"/>
</dbReference>
<evidence type="ECO:0008006" key="6">
    <source>
        <dbReference type="Google" id="ProtNLM"/>
    </source>
</evidence>
<dbReference type="Gene3D" id="2.40.30.10">
    <property type="entry name" value="Translation factors"/>
    <property type="match status" value="1"/>
</dbReference>
<evidence type="ECO:0000313" key="5">
    <source>
        <dbReference type="Proteomes" id="UP000242313"/>
    </source>
</evidence>
<comment type="caution">
    <text evidence="4">The sequence shown here is derived from an EMBL/GenBank/DDBJ whole genome shotgun (WGS) entry which is preliminary data.</text>
</comment>
<dbReference type="InterPro" id="IPR001433">
    <property type="entry name" value="OxRdtase_FAD/NAD-bd"/>
</dbReference>
<dbReference type="Proteomes" id="UP000242313">
    <property type="component" value="Unassembled WGS sequence"/>
</dbReference>
<dbReference type="InterPro" id="IPR036010">
    <property type="entry name" value="2Fe-2S_ferredoxin-like_sf"/>
</dbReference>
<dbReference type="SUPFAM" id="SSF63380">
    <property type="entry name" value="Riboflavin synthase domain-like"/>
    <property type="match status" value="1"/>
</dbReference>
<dbReference type="PRINTS" id="PR00410">
    <property type="entry name" value="PHEHYDRXLASE"/>
</dbReference>
<reference evidence="4 5" key="1">
    <citation type="submission" date="2017-09" db="EMBL/GenBank/DDBJ databases">
        <title>Pseudomonas abyssi sp. nov. isolated from Abyssopelagic Water.</title>
        <authorList>
            <person name="Wei Y."/>
        </authorList>
    </citation>
    <scope>NUCLEOTIDE SEQUENCE [LARGE SCALE GENOMIC DNA]</scope>
    <source>
        <strain evidence="4 5">MT5</strain>
    </source>
</reference>
<dbReference type="InterPro" id="IPR001041">
    <property type="entry name" value="2Fe-2S_ferredoxin-type"/>
</dbReference>
<dbReference type="InterPro" id="IPR017927">
    <property type="entry name" value="FAD-bd_FR_type"/>
</dbReference>
<dbReference type="Gene3D" id="3.10.20.30">
    <property type="match status" value="1"/>
</dbReference>
<comment type="cofactor">
    <cofactor evidence="1">
        <name>[2Fe-2S] cluster</name>
        <dbReference type="ChEBI" id="CHEBI:190135"/>
    </cofactor>
</comment>
<dbReference type="PANTHER" id="PTHR47354:SF3">
    <property type="entry name" value="OXIDOREDUCTASE-RELATED"/>
    <property type="match status" value="1"/>
</dbReference>
<dbReference type="InterPro" id="IPR001709">
    <property type="entry name" value="Flavoprot_Pyr_Nucl_cyt_Rdtase"/>
</dbReference>
<dbReference type="GO" id="GO:0016491">
    <property type="term" value="F:oxidoreductase activity"/>
    <property type="evidence" value="ECO:0007669"/>
    <property type="project" value="InterPro"/>
</dbReference>
<name>A0A2A3MLX5_9PSED</name>
<dbReference type="InterPro" id="IPR050415">
    <property type="entry name" value="MRET"/>
</dbReference>
<dbReference type="PROSITE" id="PS51085">
    <property type="entry name" value="2FE2S_FER_2"/>
    <property type="match status" value="1"/>
</dbReference>
<dbReference type="InterPro" id="IPR017938">
    <property type="entry name" value="Riboflavin_synthase-like_b-brl"/>
</dbReference>
<dbReference type="Pfam" id="PF00175">
    <property type="entry name" value="NAD_binding_1"/>
    <property type="match status" value="1"/>
</dbReference>
<dbReference type="AlphaFoldDB" id="A0A2A3MLX5"/>
<dbReference type="GO" id="GO:0051536">
    <property type="term" value="F:iron-sulfur cluster binding"/>
    <property type="evidence" value="ECO:0007669"/>
    <property type="project" value="InterPro"/>
</dbReference>
<evidence type="ECO:0000313" key="4">
    <source>
        <dbReference type="EMBL" id="PBK05675.1"/>
    </source>
</evidence>
<accession>A0A2A3MLX5</accession>
<evidence type="ECO:0000259" key="3">
    <source>
        <dbReference type="PROSITE" id="PS51384"/>
    </source>
</evidence>
<dbReference type="SUPFAM" id="SSF54292">
    <property type="entry name" value="2Fe-2S ferredoxin-like"/>
    <property type="match status" value="1"/>
</dbReference>
<evidence type="ECO:0000259" key="2">
    <source>
        <dbReference type="PROSITE" id="PS51085"/>
    </source>
</evidence>
<dbReference type="Gene3D" id="3.40.50.80">
    <property type="entry name" value="Nucleotide-binding domain of ferredoxin-NADP reductase (FNR) module"/>
    <property type="match status" value="1"/>
</dbReference>
<proteinExistence type="predicted"/>
<organism evidence="4 5">
    <name type="scientific">Pseudomonas abyssi</name>
    <dbReference type="NCBI Taxonomy" id="170540"/>
    <lineage>
        <taxon>Bacteria</taxon>
        <taxon>Pseudomonadati</taxon>
        <taxon>Pseudomonadota</taxon>
        <taxon>Gammaproteobacteria</taxon>
        <taxon>Pseudomonadales</taxon>
        <taxon>Pseudomonadaceae</taxon>
        <taxon>Pseudomonas</taxon>
    </lineage>
</organism>
<evidence type="ECO:0000256" key="1">
    <source>
        <dbReference type="ARBA" id="ARBA00034078"/>
    </source>
</evidence>
<dbReference type="InterPro" id="IPR012675">
    <property type="entry name" value="Beta-grasp_dom_sf"/>
</dbReference>